<evidence type="ECO:0000313" key="2">
    <source>
        <dbReference type="EMBL" id="EAQ87418.1"/>
    </source>
</evidence>
<gene>
    <name evidence="2" type="ORF">CHGG_04037</name>
</gene>
<protein>
    <submittedName>
        <fullName evidence="2">Uncharacterized protein</fullName>
    </submittedName>
</protein>
<dbReference type="AlphaFoldDB" id="Q2H2F9"/>
<proteinExistence type="predicted"/>
<feature type="compositionally biased region" description="Polar residues" evidence="1">
    <location>
        <begin position="1"/>
        <end position="14"/>
    </location>
</feature>
<keyword evidence="3" id="KW-1185">Reference proteome</keyword>
<dbReference type="InParanoid" id="Q2H2F9"/>
<feature type="region of interest" description="Disordered" evidence="1">
    <location>
        <begin position="1"/>
        <end position="24"/>
    </location>
</feature>
<organism evidence="2 3">
    <name type="scientific">Chaetomium globosum (strain ATCC 6205 / CBS 148.51 / DSM 1962 / NBRC 6347 / NRRL 1970)</name>
    <name type="common">Soil fungus</name>
    <dbReference type="NCBI Taxonomy" id="306901"/>
    <lineage>
        <taxon>Eukaryota</taxon>
        <taxon>Fungi</taxon>
        <taxon>Dikarya</taxon>
        <taxon>Ascomycota</taxon>
        <taxon>Pezizomycotina</taxon>
        <taxon>Sordariomycetes</taxon>
        <taxon>Sordariomycetidae</taxon>
        <taxon>Sordariales</taxon>
        <taxon>Chaetomiaceae</taxon>
        <taxon>Chaetomium</taxon>
    </lineage>
</organism>
<evidence type="ECO:0000256" key="1">
    <source>
        <dbReference type="SAM" id="MobiDB-lite"/>
    </source>
</evidence>
<reference evidence="3" key="1">
    <citation type="journal article" date="2015" name="Genome Announc.">
        <title>Draft genome sequence of the cellulolytic fungus Chaetomium globosum.</title>
        <authorList>
            <person name="Cuomo C.A."/>
            <person name="Untereiner W.A."/>
            <person name="Ma L.-J."/>
            <person name="Grabherr M."/>
            <person name="Birren B.W."/>
        </authorList>
    </citation>
    <scope>NUCLEOTIDE SEQUENCE [LARGE SCALE GENOMIC DNA]</scope>
    <source>
        <strain evidence="3">ATCC 6205 / CBS 148.51 / DSM 1962 / NBRC 6347 / NRRL 1970</strain>
    </source>
</reference>
<feature type="compositionally biased region" description="Polar residues" evidence="1">
    <location>
        <begin position="105"/>
        <end position="114"/>
    </location>
</feature>
<sequence length="144" mass="15183">MAQGNCQFAATSDDNGAHSPIRRPSSQIRSSLFSYASISEHALSCLGDLKGDSVTFFAHRDEARPFSPSFMSLMTVTAEPSDMRTALGRRGAGGAGGPSRHGLASSPTSAGRSHSSPREDFNGFCVPKALDSSESSLRLLDISM</sequence>
<dbReference type="VEuPathDB" id="FungiDB:CHGG_04037"/>
<dbReference type="RefSeq" id="XP_001223251.1">
    <property type="nucleotide sequence ID" value="XM_001223250.1"/>
</dbReference>
<dbReference type="EMBL" id="CH408032">
    <property type="protein sequence ID" value="EAQ87418.1"/>
    <property type="molecule type" value="Genomic_DNA"/>
</dbReference>
<dbReference type="GeneID" id="4392372"/>
<name>Q2H2F9_CHAGB</name>
<feature type="compositionally biased region" description="Gly residues" evidence="1">
    <location>
        <begin position="90"/>
        <end position="99"/>
    </location>
</feature>
<evidence type="ECO:0000313" key="3">
    <source>
        <dbReference type="Proteomes" id="UP000001056"/>
    </source>
</evidence>
<dbReference type="HOGENOM" id="CLU_1796254_0_0_1"/>
<dbReference type="Proteomes" id="UP000001056">
    <property type="component" value="Unassembled WGS sequence"/>
</dbReference>
<feature type="region of interest" description="Disordered" evidence="1">
    <location>
        <begin position="85"/>
        <end position="120"/>
    </location>
</feature>
<accession>Q2H2F9</accession>